<feature type="transmembrane region" description="Helical" evidence="1">
    <location>
        <begin position="275"/>
        <end position="295"/>
    </location>
</feature>
<feature type="transmembrane region" description="Helical" evidence="1">
    <location>
        <begin position="169"/>
        <end position="190"/>
    </location>
</feature>
<sequence>MMSPREGGAPPPTVQPLPVPPPLALLRAVFTVAAWSITAAPLTFLLLPVVFLIGALQTLGGGTDFSETDLGDGAISAVFAGMALVSGIGLTVTVLLWLLLPAVEIRLAESVAAQQALSAQDCRRFERTAAQRLAVLLLALSLLVLCAGVVIAVYGFIADEPDLGGRWTALLMVVPGVLITALTVGLWLAVAPRASARLQSLRRRWPVVTSRPEPIDVVVARERAERGLEGRRVTAGRRRAAPSGTASRRLPVHPAVLLIGLAVVALMIVDRTGENGAITVLLMVLLSTGIGILIVRAARRAFRRAQQWDWATSLERTGTATVIDYRRRHPWTVLASTLAVIGALTLGGSLSFRWLPTAILGSAPGMLGIVLGIIGAATAALAIVVSAIEHRRTREWRARFLRAHPETDPVWTPDLLHPALQEIHGWLNG</sequence>
<gene>
    <name evidence="2" type="ORF">ACFSDA_10190</name>
</gene>
<evidence type="ECO:0000313" key="2">
    <source>
        <dbReference type="EMBL" id="MFD1835443.1"/>
    </source>
</evidence>
<protein>
    <recommendedName>
        <fullName evidence="4">Integral membrane protein</fullName>
    </recommendedName>
</protein>
<evidence type="ECO:0000313" key="3">
    <source>
        <dbReference type="Proteomes" id="UP001597280"/>
    </source>
</evidence>
<feature type="transmembrane region" description="Helical" evidence="1">
    <location>
        <begin position="367"/>
        <end position="388"/>
    </location>
</feature>
<evidence type="ECO:0008006" key="4">
    <source>
        <dbReference type="Google" id="ProtNLM"/>
    </source>
</evidence>
<comment type="caution">
    <text evidence="2">The sequence shown here is derived from an EMBL/GenBank/DDBJ whole genome shotgun (WGS) entry which is preliminary data.</text>
</comment>
<reference evidence="3" key="1">
    <citation type="journal article" date="2019" name="Int. J. Syst. Evol. Microbiol.">
        <title>The Global Catalogue of Microorganisms (GCM) 10K type strain sequencing project: providing services to taxonomists for standard genome sequencing and annotation.</title>
        <authorList>
            <consortium name="The Broad Institute Genomics Platform"/>
            <consortium name="The Broad Institute Genome Sequencing Center for Infectious Disease"/>
            <person name="Wu L."/>
            <person name="Ma J."/>
        </authorList>
    </citation>
    <scope>NUCLEOTIDE SEQUENCE [LARGE SCALE GENOMIC DNA]</scope>
    <source>
        <strain evidence="3">JCM 11650</strain>
    </source>
</reference>
<organism evidence="2 3">
    <name type="scientific">Brachybacterium rhamnosum</name>
    <dbReference type="NCBI Taxonomy" id="173361"/>
    <lineage>
        <taxon>Bacteria</taxon>
        <taxon>Bacillati</taxon>
        <taxon>Actinomycetota</taxon>
        <taxon>Actinomycetes</taxon>
        <taxon>Micrococcales</taxon>
        <taxon>Dermabacteraceae</taxon>
        <taxon>Brachybacterium</taxon>
    </lineage>
</organism>
<feature type="transmembrane region" description="Helical" evidence="1">
    <location>
        <begin position="250"/>
        <end position="269"/>
    </location>
</feature>
<dbReference type="EMBL" id="JBHUFL010000002">
    <property type="protein sequence ID" value="MFD1835443.1"/>
    <property type="molecule type" value="Genomic_DNA"/>
</dbReference>
<feature type="transmembrane region" description="Helical" evidence="1">
    <location>
        <begin position="333"/>
        <end position="355"/>
    </location>
</feature>
<proteinExistence type="predicted"/>
<feature type="transmembrane region" description="Helical" evidence="1">
    <location>
        <begin position="74"/>
        <end position="100"/>
    </location>
</feature>
<evidence type="ECO:0000256" key="1">
    <source>
        <dbReference type="SAM" id="Phobius"/>
    </source>
</evidence>
<name>A0ABW4Q168_9MICO</name>
<feature type="transmembrane region" description="Helical" evidence="1">
    <location>
        <begin position="133"/>
        <end position="157"/>
    </location>
</feature>
<keyword evidence="3" id="KW-1185">Reference proteome</keyword>
<feature type="transmembrane region" description="Helical" evidence="1">
    <location>
        <begin position="32"/>
        <end position="54"/>
    </location>
</feature>
<keyword evidence="1" id="KW-0812">Transmembrane</keyword>
<accession>A0ABW4Q168</accession>
<keyword evidence="1" id="KW-1133">Transmembrane helix</keyword>
<dbReference type="RefSeq" id="WP_343904464.1">
    <property type="nucleotide sequence ID" value="NZ_BAAAIS010000002.1"/>
</dbReference>
<keyword evidence="1" id="KW-0472">Membrane</keyword>
<dbReference type="Proteomes" id="UP001597280">
    <property type="component" value="Unassembled WGS sequence"/>
</dbReference>